<evidence type="ECO:0008006" key="4">
    <source>
        <dbReference type="Google" id="ProtNLM"/>
    </source>
</evidence>
<organism evidence="2 3">
    <name type="scientific">Corticimicrobacter populi</name>
    <dbReference type="NCBI Taxonomy" id="2175229"/>
    <lineage>
        <taxon>Bacteria</taxon>
        <taxon>Pseudomonadati</taxon>
        <taxon>Pseudomonadota</taxon>
        <taxon>Betaproteobacteria</taxon>
        <taxon>Burkholderiales</taxon>
        <taxon>Alcaligenaceae</taxon>
        <taxon>Corticimicrobacter</taxon>
    </lineage>
</organism>
<reference evidence="3" key="1">
    <citation type="submission" date="2018-05" db="EMBL/GenBank/DDBJ databases">
        <authorList>
            <person name="Li Y."/>
        </authorList>
    </citation>
    <scope>NUCLEOTIDE SEQUENCE [LARGE SCALE GENOMIC DNA]</scope>
    <source>
        <strain evidence="3">3d-2-2</strain>
    </source>
</reference>
<dbReference type="EMBL" id="QETA01000005">
    <property type="protein sequence ID" value="PWF22179.1"/>
    <property type="molecule type" value="Genomic_DNA"/>
</dbReference>
<feature type="transmembrane region" description="Helical" evidence="1">
    <location>
        <begin position="103"/>
        <end position="125"/>
    </location>
</feature>
<comment type="caution">
    <text evidence="2">The sequence shown here is derived from an EMBL/GenBank/DDBJ whole genome shotgun (WGS) entry which is preliminary data.</text>
</comment>
<dbReference type="PANTHER" id="PTHR43424:SF1">
    <property type="entry name" value="LOCUS PUTATIVE PROTEIN 1-RELATED"/>
    <property type="match status" value="1"/>
</dbReference>
<feature type="transmembrane region" description="Helical" evidence="1">
    <location>
        <begin position="275"/>
        <end position="298"/>
    </location>
</feature>
<feature type="transmembrane region" description="Helical" evidence="1">
    <location>
        <begin position="366"/>
        <end position="389"/>
    </location>
</feature>
<accession>A0A2V1K0L5</accession>
<dbReference type="Proteomes" id="UP000245212">
    <property type="component" value="Unassembled WGS sequence"/>
</dbReference>
<keyword evidence="1" id="KW-0472">Membrane</keyword>
<feature type="transmembrane region" description="Helical" evidence="1">
    <location>
        <begin position="41"/>
        <end position="58"/>
    </location>
</feature>
<feature type="transmembrane region" description="Helical" evidence="1">
    <location>
        <begin position="339"/>
        <end position="359"/>
    </location>
</feature>
<evidence type="ECO:0000256" key="1">
    <source>
        <dbReference type="SAM" id="Phobius"/>
    </source>
</evidence>
<keyword evidence="1" id="KW-1133">Transmembrane helix</keyword>
<evidence type="ECO:0000313" key="2">
    <source>
        <dbReference type="EMBL" id="PWF22179.1"/>
    </source>
</evidence>
<keyword evidence="1" id="KW-0812">Transmembrane</keyword>
<name>A0A2V1K0L5_9BURK</name>
<protein>
    <recommendedName>
        <fullName evidence="4">Polysaccharide biosynthesis protein C-terminal domain-containing protein</fullName>
    </recommendedName>
</protein>
<proteinExistence type="predicted"/>
<dbReference type="AlphaFoldDB" id="A0A2V1K0L5"/>
<dbReference type="PANTHER" id="PTHR43424">
    <property type="entry name" value="LOCUS PUTATIVE PROTEIN 1-RELATED"/>
    <property type="match status" value="1"/>
</dbReference>
<feature type="transmembrane region" description="Helical" evidence="1">
    <location>
        <begin position="78"/>
        <end position="97"/>
    </location>
</feature>
<feature type="transmembrane region" description="Helical" evidence="1">
    <location>
        <begin position="160"/>
        <end position="177"/>
    </location>
</feature>
<gene>
    <name evidence="2" type="ORF">DD235_12415</name>
</gene>
<dbReference type="InterPro" id="IPR052556">
    <property type="entry name" value="PolySynth_Transporter"/>
</dbReference>
<feature type="transmembrane region" description="Helical" evidence="1">
    <location>
        <begin position="310"/>
        <end position="333"/>
    </location>
</feature>
<keyword evidence="3" id="KW-1185">Reference proteome</keyword>
<evidence type="ECO:0000313" key="3">
    <source>
        <dbReference type="Proteomes" id="UP000245212"/>
    </source>
</evidence>
<sequence>MRGVLHVLTVVLPQVLPAATNFVFLMLLANKLNVDLFGRYSYVLALIAFPIAFSDLGLKDFFLGRKAGLHREGDVQSLFLFSAIVFFPVAICVGMASGSGIEIFLIVLPEVFALSVIYKSIVFFYQRQDRLVVFSRIDFCIKIVAGFSRVAIFFVTDSFFYSIGIASLFVFASYSFWMLRVADLAGAMAGFFGKIIAVFRLWRGWLPFFMSFLSFYLYSLSDRVIVMKYLGEEALARYATSYNIIAVGQLLVGAIWSLYMPRFARGAGIFDTARFFWGMVLLGVLVLAGSQFFGYFAFEYLYNERYRDSFIILGVSSFYFLFRFPNVVVEMFYVRVEAYGKYVSFRVLVAVFSILANICFAERFGLLGVCVVFVISELVLFCLSFPGFFKNVPLTQGLRQSSRPER</sequence>
<feature type="transmembrane region" description="Helical" evidence="1">
    <location>
        <begin position="238"/>
        <end position="259"/>
    </location>
</feature>